<dbReference type="AlphaFoldDB" id="A0A8S1XCZ9"/>
<proteinExistence type="predicted"/>
<dbReference type="EMBL" id="CAJJDP010000118">
    <property type="protein sequence ID" value="CAD8199136.1"/>
    <property type="molecule type" value="Genomic_DNA"/>
</dbReference>
<reference evidence="2" key="1">
    <citation type="submission" date="2021-01" db="EMBL/GenBank/DDBJ databases">
        <authorList>
            <consortium name="Genoscope - CEA"/>
            <person name="William W."/>
        </authorList>
    </citation>
    <scope>NUCLEOTIDE SEQUENCE</scope>
</reference>
<organism evidence="2 4">
    <name type="scientific">Paramecium octaurelia</name>
    <dbReference type="NCBI Taxonomy" id="43137"/>
    <lineage>
        <taxon>Eukaryota</taxon>
        <taxon>Sar</taxon>
        <taxon>Alveolata</taxon>
        <taxon>Ciliophora</taxon>
        <taxon>Intramacronucleata</taxon>
        <taxon>Oligohymenophorea</taxon>
        <taxon>Peniculida</taxon>
        <taxon>Parameciidae</taxon>
        <taxon>Paramecium</taxon>
    </lineage>
</organism>
<sequence length="181" mass="21057">MKLNQMKLKVQLKYWHQLQYLYLTFFKKNVSFIYTNQFRAPKHYAFLSNISMCLYISCWISQYCFQVQQINLNTDNFKLDDYSTYLALTIGGGSLFILSFLFGLFRACILHTSVFWGQLCCLTFGQTLITIGMGFGQTSKDVYGQIDFTFNYPVAEFIGICGIFVQALHNCYEHSLDEDSK</sequence>
<evidence type="ECO:0000313" key="3">
    <source>
        <dbReference type="EMBL" id="CAD8199140.1"/>
    </source>
</evidence>
<comment type="caution">
    <text evidence="2">The sequence shown here is derived from an EMBL/GenBank/DDBJ whole genome shotgun (WGS) entry which is preliminary data.</text>
</comment>
<protein>
    <recommendedName>
        <fullName evidence="5">Transmembrane protein</fullName>
    </recommendedName>
</protein>
<evidence type="ECO:0008006" key="5">
    <source>
        <dbReference type="Google" id="ProtNLM"/>
    </source>
</evidence>
<name>A0A8S1XCZ9_PAROT</name>
<keyword evidence="1" id="KW-1133">Transmembrane helix</keyword>
<feature type="transmembrane region" description="Helical" evidence="1">
    <location>
        <begin position="44"/>
        <end position="62"/>
    </location>
</feature>
<feature type="transmembrane region" description="Helical" evidence="1">
    <location>
        <begin position="82"/>
        <end position="105"/>
    </location>
</feature>
<evidence type="ECO:0000313" key="4">
    <source>
        <dbReference type="Proteomes" id="UP000683925"/>
    </source>
</evidence>
<gene>
    <name evidence="2" type="ORF">POCTA_138.1.T1180176</name>
    <name evidence="3" type="ORF">POCTA_138.1.T1180179</name>
</gene>
<dbReference type="Proteomes" id="UP000683925">
    <property type="component" value="Unassembled WGS sequence"/>
</dbReference>
<evidence type="ECO:0000313" key="2">
    <source>
        <dbReference type="EMBL" id="CAD8199136.1"/>
    </source>
</evidence>
<keyword evidence="1" id="KW-0812">Transmembrane</keyword>
<accession>A0A8S1XCZ9</accession>
<keyword evidence="1" id="KW-0472">Membrane</keyword>
<dbReference type="EMBL" id="CAJJDP010000118">
    <property type="protein sequence ID" value="CAD8199140.1"/>
    <property type="molecule type" value="Genomic_DNA"/>
</dbReference>
<keyword evidence="4" id="KW-1185">Reference proteome</keyword>
<evidence type="ECO:0000256" key="1">
    <source>
        <dbReference type="SAM" id="Phobius"/>
    </source>
</evidence>